<dbReference type="CDD" id="cd06257">
    <property type="entry name" value="DnaJ"/>
    <property type="match status" value="1"/>
</dbReference>
<dbReference type="SUPFAM" id="SSF46565">
    <property type="entry name" value="Chaperone J-domain"/>
    <property type="match status" value="1"/>
</dbReference>
<feature type="region of interest" description="Disordered" evidence="1">
    <location>
        <begin position="206"/>
        <end position="265"/>
    </location>
</feature>
<feature type="region of interest" description="Disordered" evidence="1">
    <location>
        <begin position="122"/>
        <end position="159"/>
    </location>
</feature>
<feature type="compositionally biased region" description="Basic and acidic residues" evidence="1">
    <location>
        <begin position="206"/>
        <end position="242"/>
    </location>
</feature>
<sequence length="265" mass="31080">MGDQDLERYFSQSEKQLEIERVLKCFKLDPFSILELPYGKPEPKQIKTQYRKKSLMIHPDKVKHDRAQEAFSMLKKAESELHDDTRIKFLLSVIEEAKVEALRDNGYKVKTQVVATTTDALKQKEQQEKEEQEQQKKEEENDNNKEGNDDESIGSKRKKTVIESATVVDAGQYPFLKTPSGQEAVKAKVKEILIEMELRRRRQLKKEMEAEGAEARKAEEEVQTRKRQREEQKQWEATRDQRVNSWRDFQKKGGKKVKKVKRSGL</sequence>
<dbReference type="InterPro" id="IPR036869">
    <property type="entry name" value="J_dom_sf"/>
</dbReference>
<feature type="compositionally biased region" description="Basic residues" evidence="1">
    <location>
        <begin position="252"/>
        <end position="265"/>
    </location>
</feature>
<dbReference type="EMBL" id="JAEPRB010000214">
    <property type="protein sequence ID" value="KAG2218705.1"/>
    <property type="molecule type" value="Genomic_DNA"/>
</dbReference>
<dbReference type="PANTHER" id="PTHR46620:SF1">
    <property type="entry name" value="J DOMAIN-CONTAINING PROTEIN SPF31"/>
    <property type="match status" value="1"/>
</dbReference>
<protein>
    <recommendedName>
        <fullName evidence="2">J domain-containing protein</fullName>
    </recommendedName>
</protein>
<dbReference type="Pfam" id="PF00226">
    <property type="entry name" value="DnaJ"/>
    <property type="match status" value="1"/>
</dbReference>
<dbReference type="AlphaFoldDB" id="A0A8H7VFL4"/>
<keyword evidence="4" id="KW-1185">Reference proteome</keyword>
<dbReference type="InterPro" id="IPR001623">
    <property type="entry name" value="DnaJ_domain"/>
</dbReference>
<dbReference type="PANTHER" id="PTHR46620">
    <property type="entry name" value="J DOMAIN-CONTAINING PROTEIN SPF31"/>
    <property type="match status" value="1"/>
</dbReference>
<dbReference type="OrthoDB" id="342454at2759"/>
<accession>A0A8H7VFL4</accession>
<comment type="caution">
    <text evidence="3">The sequence shown here is derived from an EMBL/GenBank/DDBJ whole genome shotgun (WGS) entry which is preliminary data.</text>
</comment>
<name>A0A8H7VFL4_9FUNG</name>
<organism evidence="3 4">
    <name type="scientific">Circinella minor</name>
    <dbReference type="NCBI Taxonomy" id="1195481"/>
    <lineage>
        <taxon>Eukaryota</taxon>
        <taxon>Fungi</taxon>
        <taxon>Fungi incertae sedis</taxon>
        <taxon>Mucoromycota</taxon>
        <taxon>Mucoromycotina</taxon>
        <taxon>Mucoromycetes</taxon>
        <taxon>Mucorales</taxon>
        <taxon>Lichtheimiaceae</taxon>
        <taxon>Circinella</taxon>
    </lineage>
</organism>
<dbReference type="SMART" id="SM00271">
    <property type="entry name" value="DnaJ"/>
    <property type="match status" value="1"/>
</dbReference>
<dbReference type="Gene3D" id="1.10.287.110">
    <property type="entry name" value="DnaJ domain"/>
    <property type="match status" value="1"/>
</dbReference>
<proteinExistence type="predicted"/>
<evidence type="ECO:0000313" key="4">
    <source>
        <dbReference type="Proteomes" id="UP000646827"/>
    </source>
</evidence>
<feature type="domain" description="J" evidence="2">
    <location>
        <begin position="29"/>
        <end position="86"/>
    </location>
</feature>
<reference evidence="3 4" key="1">
    <citation type="submission" date="2020-12" db="EMBL/GenBank/DDBJ databases">
        <title>Metabolic potential, ecology and presence of endohyphal bacteria is reflected in genomic diversity of Mucoromycotina.</title>
        <authorList>
            <person name="Muszewska A."/>
            <person name="Okrasinska A."/>
            <person name="Steczkiewicz K."/>
            <person name="Drgas O."/>
            <person name="Orlowska M."/>
            <person name="Perlinska-Lenart U."/>
            <person name="Aleksandrzak-Piekarczyk T."/>
            <person name="Szatraj K."/>
            <person name="Zielenkiewicz U."/>
            <person name="Pilsyk S."/>
            <person name="Malc E."/>
            <person name="Mieczkowski P."/>
            <person name="Kruszewska J.S."/>
            <person name="Biernat P."/>
            <person name="Pawlowska J."/>
        </authorList>
    </citation>
    <scope>NUCLEOTIDE SEQUENCE [LARGE SCALE GENOMIC DNA]</scope>
    <source>
        <strain evidence="3 4">CBS 142.35</strain>
    </source>
</reference>
<evidence type="ECO:0000259" key="2">
    <source>
        <dbReference type="PROSITE" id="PS50076"/>
    </source>
</evidence>
<feature type="compositionally biased region" description="Basic and acidic residues" evidence="1">
    <location>
        <begin position="122"/>
        <end position="147"/>
    </location>
</feature>
<evidence type="ECO:0000256" key="1">
    <source>
        <dbReference type="SAM" id="MobiDB-lite"/>
    </source>
</evidence>
<dbReference type="PROSITE" id="PS50076">
    <property type="entry name" value="DNAJ_2"/>
    <property type="match status" value="1"/>
</dbReference>
<gene>
    <name evidence="3" type="ORF">INT45_002413</name>
</gene>
<evidence type="ECO:0000313" key="3">
    <source>
        <dbReference type="EMBL" id="KAG2218705.1"/>
    </source>
</evidence>
<dbReference type="Proteomes" id="UP000646827">
    <property type="component" value="Unassembled WGS sequence"/>
</dbReference>